<name>A0A4Y9ESE9_9SPHN</name>
<dbReference type="Gene3D" id="3.10.560.10">
    <property type="entry name" value="Outer membrane lipoprotein wza domain like"/>
    <property type="match status" value="1"/>
</dbReference>
<evidence type="ECO:0000313" key="4">
    <source>
        <dbReference type="EMBL" id="TFU06534.1"/>
    </source>
</evidence>
<evidence type="ECO:0000313" key="5">
    <source>
        <dbReference type="Proteomes" id="UP000297737"/>
    </source>
</evidence>
<dbReference type="Pfam" id="PF02563">
    <property type="entry name" value="Poly_export"/>
    <property type="match status" value="1"/>
</dbReference>
<feature type="domain" description="Polysaccharide export protein N-terminal" evidence="2">
    <location>
        <begin position="45"/>
        <end position="118"/>
    </location>
</feature>
<dbReference type="AlphaFoldDB" id="A0A4Y9ESE9"/>
<proteinExistence type="predicted"/>
<accession>A0A4Y9ESE9</accession>
<dbReference type="GO" id="GO:0015159">
    <property type="term" value="F:polysaccharide transmembrane transporter activity"/>
    <property type="evidence" value="ECO:0007669"/>
    <property type="project" value="InterPro"/>
</dbReference>
<feature type="domain" description="Soluble ligand binding" evidence="3">
    <location>
        <begin position="205"/>
        <end position="251"/>
    </location>
</feature>
<protein>
    <recommendedName>
        <fullName evidence="6">Sugar ABC transporter substrate-binding protein</fullName>
    </recommendedName>
</protein>
<dbReference type="PANTHER" id="PTHR33619:SF3">
    <property type="entry name" value="POLYSACCHARIDE EXPORT PROTEIN GFCE-RELATED"/>
    <property type="match status" value="1"/>
</dbReference>
<sequence length="275" mass="29074">MEGLVNTVAAGFSKLGRLAQWAIVALFVAFGAMATVASAQAVPVTGYVLGVDDALDITVFGAPEASVKTRIKYDGTIVMPMIGPIQAAGQTNVSLAALIKKKLIAGNFYKDPIVNIEILGYSSRVVSVAGKVGAPGLYPLDKPYRVLDVLLKAGWIQGSQTVYLRRASDGKEIKLDTLELVRGSPDKDPYLEAGDTIFVPDAEFVYVQGQVLRPGPVAITPGMTVREALAAAGGVTALGSEKKVSLVRGNAKEVDAKLDAQVQPKDVLVFKEKLF</sequence>
<reference evidence="4 5" key="1">
    <citation type="submission" date="2019-02" db="EMBL/GenBank/DDBJ databases">
        <title>Polymorphobacter sp. isolated from the lake at the Tibet of China.</title>
        <authorList>
            <person name="Li A."/>
        </authorList>
    </citation>
    <scope>NUCLEOTIDE SEQUENCE [LARGE SCALE GENOMIC DNA]</scope>
    <source>
        <strain evidence="4 5">DJ1R-1</strain>
    </source>
</reference>
<evidence type="ECO:0000259" key="3">
    <source>
        <dbReference type="Pfam" id="PF10531"/>
    </source>
</evidence>
<dbReference type="Proteomes" id="UP000297737">
    <property type="component" value="Unassembled WGS sequence"/>
</dbReference>
<evidence type="ECO:0000256" key="1">
    <source>
        <dbReference type="ARBA" id="ARBA00022729"/>
    </source>
</evidence>
<dbReference type="PANTHER" id="PTHR33619">
    <property type="entry name" value="POLYSACCHARIDE EXPORT PROTEIN GFCE-RELATED"/>
    <property type="match status" value="1"/>
</dbReference>
<evidence type="ECO:0000259" key="2">
    <source>
        <dbReference type="Pfam" id="PF02563"/>
    </source>
</evidence>
<dbReference type="InterPro" id="IPR049712">
    <property type="entry name" value="Poly_export"/>
</dbReference>
<dbReference type="InterPro" id="IPR019554">
    <property type="entry name" value="Soluble_ligand-bd"/>
</dbReference>
<dbReference type="EMBL" id="SIHO01000001">
    <property type="protein sequence ID" value="TFU06534.1"/>
    <property type="molecule type" value="Genomic_DNA"/>
</dbReference>
<organism evidence="4 5">
    <name type="scientific">Glacieibacterium arshaanense</name>
    <dbReference type="NCBI Taxonomy" id="2511025"/>
    <lineage>
        <taxon>Bacteria</taxon>
        <taxon>Pseudomonadati</taxon>
        <taxon>Pseudomonadota</taxon>
        <taxon>Alphaproteobacteria</taxon>
        <taxon>Sphingomonadales</taxon>
        <taxon>Sphingosinicellaceae</taxon>
        <taxon>Glacieibacterium</taxon>
    </lineage>
</organism>
<dbReference type="InterPro" id="IPR003715">
    <property type="entry name" value="Poly_export_N"/>
</dbReference>
<keyword evidence="1" id="KW-0732">Signal</keyword>
<feature type="domain" description="Soluble ligand binding" evidence="3">
    <location>
        <begin position="125"/>
        <end position="173"/>
    </location>
</feature>
<dbReference type="OrthoDB" id="197007at2"/>
<dbReference type="Pfam" id="PF10531">
    <property type="entry name" value="SLBB"/>
    <property type="match status" value="2"/>
</dbReference>
<gene>
    <name evidence="4" type="ORF">EUV02_06035</name>
</gene>
<keyword evidence="5" id="KW-1185">Reference proteome</keyword>
<comment type="caution">
    <text evidence="4">The sequence shown here is derived from an EMBL/GenBank/DDBJ whole genome shotgun (WGS) entry which is preliminary data.</text>
</comment>
<dbReference type="Gene3D" id="3.30.1950.10">
    <property type="entry name" value="wza like domain"/>
    <property type="match status" value="1"/>
</dbReference>
<evidence type="ECO:0008006" key="6">
    <source>
        <dbReference type="Google" id="ProtNLM"/>
    </source>
</evidence>